<dbReference type="EMBL" id="OX596106">
    <property type="protein sequence ID" value="CAN0153961.1"/>
    <property type="molecule type" value="Genomic_DNA"/>
</dbReference>
<sequence length="125" mass="13477">MCLVAWLCLTLCDPMDCSLPGSSVHGDSPGKNTGVGSHTLLQGIFPAQRFEPRSPALLAGSLPSEPPGKCKNTEMLAYPFSRGPGKPSRETGSEEILFKMALRDMLHRGLHKPSICLKKKKGNIC</sequence>
<evidence type="ECO:0000313" key="1">
    <source>
        <dbReference type="EMBL" id="CAN0153961.1"/>
    </source>
</evidence>
<gene>
    <name evidence="1" type="ORF">MRATA1EN22A_LOCUS12844</name>
</gene>
<accession>A0AC59Z1N3</accession>
<name>A0AC59Z1N3_RANTA</name>
<proteinExistence type="predicted"/>
<organism evidence="1 2">
    <name type="scientific">Rangifer tarandus platyrhynchus</name>
    <name type="common">Svalbard reindeer</name>
    <dbReference type="NCBI Taxonomy" id="3082113"/>
    <lineage>
        <taxon>Eukaryota</taxon>
        <taxon>Metazoa</taxon>
        <taxon>Chordata</taxon>
        <taxon>Craniata</taxon>
        <taxon>Vertebrata</taxon>
        <taxon>Euteleostomi</taxon>
        <taxon>Mammalia</taxon>
        <taxon>Eutheria</taxon>
        <taxon>Laurasiatheria</taxon>
        <taxon>Artiodactyla</taxon>
        <taxon>Ruminantia</taxon>
        <taxon>Pecora</taxon>
        <taxon>Cervidae</taxon>
        <taxon>Odocoileinae</taxon>
        <taxon>Rangifer</taxon>
    </lineage>
</organism>
<protein>
    <submittedName>
        <fullName evidence="1">Uncharacterized protein</fullName>
    </submittedName>
</protein>
<dbReference type="Proteomes" id="UP001162501">
    <property type="component" value="Chromosome 22"/>
</dbReference>
<reference evidence="1" key="2">
    <citation type="submission" date="2025-03" db="EMBL/GenBank/DDBJ databases">
        <authorList>
            <consortium name="ELIXIR-Norway"/>
            <consortium name="Elixir Norway"/>
        </authorList>
    </citation>
    <scope>NUCLEOTIDE SEQUENCE</scope>
</reference>
<evidence type="ECO:0000313" key="2">
    <source>
        <dbReference type="Proteomes" id="UP001162501"/>
    </source>
</evidence>
<reference evidence="1" key="1">
    <citation type="submission" date="2023-05" db="EMBL/GenBank/DDBJ databases">
        <authorList>
            <consortium name="ELIXIR-Norway"/>
        </authorList>
    </citation>
    <scope>NUCLEOTIDE SEQUENCE</scope>
</reference>